<evidence type="ECO:0000313" key="2">
    <source>
        <dbReference type="EMBL" id="KZL80887.1"/>
    </source>
</evidence>
<dbReference type="AlphaFoldDB" id="A0A167B4R5"/>
<dbReference type="STRING" id="1573173.A0A167B4R5"/>
<feature type="region of interest" description="Disordered" evidence="1">
    <location>
        <begin position="180"/>
        <end position="236"/>
    </location>
</feature>
<accession>A0A167B4R5</accession>
<evidence type="ECO:0000313" key="3">
    <source>
        <dbReference type="Proteomes" id="UP000076584"/>
    </source>
</evidence>
<evidence type="ECO:0000256" key="1">
    <source>
        <dbReference type="SAM" id="MobiDB-lite"/>
    </source>
</evidence>
<dbReference type="EMBL" id="LFIW01001804">
    <property type="protein sequence ID" value="KZL80887.1"/>
    <property type="molecule type" value="Genomic_DNA"/>
</dbReference>
<feature type="compositionally biased region" description="Polar residues" evidence="1">
    <location>
        <begin position="204"/>
        <end position="213"/>
    </location>
</feature>
<comment type="caution">
    <text evidence="2">The sequence shown here is derived from an EMBL/GenBank/DDBJ whole genome shotgun (WGS) entry which is preliminary data.</text>
</comment>
<reference evidence="2 3" key="1">
    <citation type="submission" date="2015-06" db="EMBL/GenBank/DDBJ databases">
        <title>Survival trade-offs in plant roots during colonization by closely related pathogenic and mutualistic fungi.</title>
        <authorList>
            <person name="Hacquard S."/>
            <person name="Kracher B."/>
            <person name="Hiruma K."/>
            <person name="Weinman A."/>
            <person name="Muench P."/>
            <person name="Garrido Oter R."/>
            <person name="Ver Loren van Themaat E."/>
            <person name="Dallerey J.-F."/>
            <person name="Damm U."/>
            <person name="Henrissat B."/>
            <person name="Lespinet O."/>
            <person name="Thon M."/>
            <person name="Kemen E."/>
            <person name="McHardy A.C."/>
            <person name="Schulze-Lefert P."/>
            <person name="O'Connell R.J."/>
        </authorList>
    </citation>
    <scope>NUCLEOTIDE SEQUENCE [LARGE SCALE GENOMIC DNA]</scope>
    <source>
        <strain evidence="2 3">MAFF 238704</strain>
    </source>
</reference>
<sequence>MAFAATASRDGFSFAGDFFLVTVSGHVHRRCSIPELKAHFEALDHSKDRPGHWYEAQLLHYGLLPSKVKGTAKMRLLEAVNLGKMAVLAPLAALERELKQVYNTTNKKEATNTAESLAPAKATEAKRKAERVRVVTNVTVSNVCVSVTLNHEADSPSAKKAKTVAKSYLSKLPSINARTMVEPAQKPAREADSSACSDLKPKTDNLSTEQTALRDNARSGGQVKQEPSVKDEFGNDSLNDYPFEGHHDGGYFNTPLPLQPVPPLSTGFSNFYDRVPVLAPLGLINGRYEIYKIDDQDVPNDGSCWLVCTIDCDQLWILFDLGFLNGVMLTASRPRRPSLDPLQFSWCGQSQTSYKSYNASNQSFLAFVGDGFLDGTIGWNGHDLAFKARRLDGQSTRSEISAREMRAKWNTLYDG</sequence>
<proteinExistence type="predicted"/>
<dbReference type="Proteomes" id="UP000076584">
    <property type="component" value="Unassembled WGS sequence"/>
</dbReference>
<organism evidence="2 3">
    <name type="scientific">Colletotrichum incanum</name>
    <name type="common">Soybean anthracnose fungus</name>
    <dbReference type="NCBI Taxonomy" id="1573173"/>
    <lineage>
        <taxon>Eukaryota</taxon>
        <taxon>Fungi</taxon>
        <taxon>Dikarya</taxon>
        <taxon>Ascomycota</taxon>
        <taxon>Pezizomycotina</taxon>
        <taxon>Sordariomycetes</taxon>
        <taxon>Hypocreomycetidae</taxon>
        <taxon>Glomerellales</taxon>
        <taxon>Glomerellaceae</taxon>
        <taxon>Colletotrichum</taxon>
        <taxon>Colletotrichum spaethianum species complex</taxon>
    </lineage>
</organism>
<keyword evidence="3" id="KW-1185">Reference proteome</keyword>
<gene>
    <name evidence="2" type="ORF">CI238_12407</name>
</gene>
<name>A0A167B4R5_COLIC</name>
<protein>
    <submittedName>
        <fullName evidence="2">Uncharacterized protein</fullName>
    </submittedName>
</protein>